<dbReference type="Pfam" id="PF13673">
    <property type="entry name" value="Acetyltransf_10"/>
    <property type="match status" value="1"/>
</dbReference>
<keyword evidence="2" id="KW-0808">Transferase</keyword>
<name>A0A0H1RAR3_9HYPH</name>
<dbReference type="Proteomes" id="UP000035489">
    <property type="component" value="Unassembled WGS sequence"/>
</dbReference>
<dbReference type="SUPFAM" id="SSF55729">
    <property type="entry name" value="Acyl-CoA N-acyltransferases (Nat)"/>
    <property type="match status" value="1"/>
</dbReference>
<proteinExistence type="predicted"/>
<gene>
    <name evidence="2" type="ORF">AA309_17495</name>
</gene>
<keyword evidence="3" id="KW-1185">Reference proteome</keyword>
<dbReference type="GO" id="GO:0016747">
    <property type="term" value="F:acyltransferase activity, transferring groups other than amino-acyl groups"/>
    <property type="evidence" value="ECO:0007669"/>
    <property type="project" value="InterPro"/>
</dbReference>
<comment type="caution">
    <text evidence="2">The sequence shown here is derived from an EMBL/GenBank/DDBJ whole genome shotgun (WGS) entry which is preliminary data.</text>
</comment>
<accession>A0A0H1RAR3</accession>
<dbReference type="EMBL" id="LCYG01000043">
    <property type="protein sequence ID" value="KLK91936.1"/>
    <property type="molecule type" value="Genomic_DNA"/>
</dbReference>
<dbReference type="PATRIC" id="fig|1225564.3.peg.4611"/>
<reference evidence="2 3" key="1">
    <citation type="submission" date="2015-05" db="EMBL/GenBank/DDBJ databases">
        <title>Draft genome sequence of Microvirga vignae strain BR3299, a novel nitrogen fixing bacteria isolated from Brazil semi-aired region.</title>
        <authorList>
            <person name="Zilli J.E."/>
            <person name="Passos S.R."/>
            <person name="Leite J."/>
            <person name="Baldani J.I."/>
            <person name="Xavier G.R."/>
            <person name="Rumjaneck N.G."/>
            <person name="Simoes-Araujo J.L."/>
        </authorList>
    </citation>
    <scope>NUCLEOTIDE SEQUENCE [LARGE SCALE GENOMIC DNA]</scope>
    <source>
        <strain evidence="2 3">BR3299</strain>
    </source>
</reference>
<feature type="domain" description="N-acetyltransferase" evidence="1">
    <location>
        <begin position="10"/>
        <end position="163"/>
    </location>
</feature>
<dbReference type="InterPro" id="IPR052564">
    <property type="entry name" value="N-acetyltrans/Recomb-assoc"/>
</dbReference>
<dbReference type="STRING" id="1225564.AA309_17495"/>
<dbReference type="PANTHER" id="PTHR43451:SF1">
    <property type="entry name" value="ACETYLTRANSFERASE"/>
    <property type="match status" value="1"/>
</dbReference>
<protein>
    <submittedName>
        <fullName evidence="2">Acetyltransferase</fullName>
    </submittedName>
</protein>
<organism evidence="2 3">
    <name type="scientific">Microvirga vignae</name>
    <dbReference type="NCBI Taxonomy" id="1225564"/>
    <lineage>
        <taxon>Bacteria</taxon>
        <taxon>Pseudomonadati</taxon>
        <taxon>Pseudomonadota</taxon>
        <taxon>Alphaproteobacteria</taxon>
        <taxon>Hyphomicrobiales</taxon>
        <taxon>Methylobacteriaceae</taxon>
        <taxon>Microvirga</taxon>
    </lineage>
</organism>
<sequence>MNGAKNDSEIVLRSARAGDGQSLFDVTAQSVQGLAKNHYKSEQLAGWMGERTVEYYEDIIEKGHTVIAEENGEVLGFVDSILGEVTRLFVLPKAAGRGLGKRLLKVGVENAAKGYSGSIKIESTRNAQGFCERHGFKAMQKGYFSHGVGGEPIEIVLMEMART</sequence>
<evidence type="ECO:0000313" key="2">
    <source>
        <dbReference type="EMBL" id="KLK91936.1"/>
    </source>
</evidence>
<dbReference type="InterPro" id="IPR016181">
    <property type="entry name" value="Acyl_CoA_acyltransferase"/>
</dbReference>
<dbReference type="CDD" id="cd04301">
    <property type="entry name" value="NAT_SF"/>
    <property type="match status" value="1"/>
</dbReference>
<dbReference type="PANTHER" id="PTHR43451">
    <property type="entry name" value="ACETYLTRANSFERASE (GNAT) FAMILY PROTEIN"/>
    <property type="match status" value="1"/>
</dbReference>
<dbReference type="Gene3D" id="3.40.630.30">
    <property type="match status" value="1"/>
</dbReference>
<dbReference type="InterPro" id="IPR000182">
    <property type="entry name" value="GNAT_dom"/>
</dbReference>
<dbReference type="OrthoDB" id="7356080at2"/>
<evidence type="ECO:0000259" key="1">
    <source>
        <dbReference type="PROSITE" id="PS51186"/>
    </source>
</evidence>
<evidence type="ECO:0000313" key="3">
    <source>
        <dbReference type="Proteomes" id="UP000035489"/>
    </source>
</evidence>
<dbReference type="AlphaFoldDB" id="A0A0H1RAR3"/>
<dbReference type="PROSITE" id="PS51186">
    <property type="entry name" value="GNAT"/>
    <property type="match status" value="1"/>
</dbReference>